<dbReference type="EC" id="1.1.1.95" evidence="7"/>
<dbReference type="InterPro" id="IPR006140">
    <property type="entry name" value="D-isomer_DH_NAD-bd"/>
</dbReference>
<dbReference type="InterPro" id="IPR050857">
    <property type="entry name" value="D-2-hydroxyacid_DH"/>
</dbReference>
<name>A0ABS2Q8I3_9BACL</name>
<evidence type="ECO:0000256" key="3">
    <source>
        <dbReference type="ARBA" id="ARBA00023027"/>
    </source>
</evidence>
<dbReference type="PROSITE" id="PS00671">
    <property type="entry name" value="D_2_HYDROXYACID_DH_3"/>
    <property type="match status" value="1"/>
</dbReference>
<evidence type="ECO:0000259" key="6">
    <source>
        <dbReference type="Pfam" id="PF02826"/>
    </source>
</evidence>
<dbReference type="SUPFAM" id="SSF51735">
    <property type="entry name" value="NAD(P)-binding Rossmann-fold domains"/>
    <property type="match status" value="1"/>
</dbReference>
<protein>
    <submittedName>
        <fullName evidence="7">D-3-phosphoglycerate dehydrogenase</fullName>
        <ecNumber evidence="7">1.1.1.95</ecNumber>
    </submittedName>
</protein>
<dbReference type="InterPro" id="IPR036291">
    <property type="entry name" value="NAD(P)-bd_dom_sf"/>
</dbReference>
<dbReference type="InterPro" id="IPR029753">
    <property type="entry name" value="D-isomer_DH_CS"/>
</dbReference>
<evidence type="ECO:0000313" key="7">
    <source>
        <dbReference type="EMBL" id="MBM7658099.1"/>
    </source>
</evidence>
<evidence type="ECO:0000256" key="1">
    <source>
        <dbReference type="ARBA" id="ARBA00005854"/>
    </source>
</evidence>
<dbReference type="PANTHER" id="PTHR42789:SF1">
    <property type="entry name" value="D-ISOMER SPECIFIC 2-HYDROXYACID DEHYDROGENASE FAMILY PROTEIN (AFU_ORTHOLOGUE AFUA_6G10090)"/>
    <property type="match status" value="1"/>
</dbReference>
<comment type="similarity">
    <text evidence="1 4">Belongs to the D-isomer specific 2-hydroxyacid dehydrogenase family.</text>
</comment>
<feature type="domain" description="D-isomer specific 2-hydroxyacid dehydrogenase NAD-binding" evidence="6">
    <location>
        <begin position="111"/>
        <end position="282"/>
    </location>
</feature>
<keyword evidence="2 4" id="KW-0560">Oxidoreductase</keyword>
<dbReference type="Pfam" id="PF00389">
    <property type="entry name" value="2-Hacid_dh"/>
    <property type="match status" value="1"/>
</dbReference>
<evidence type="ECO:0000259" key="5">
    <source>
        <dbReference type="Pfam" id="PF00389"/>
    </source>
</evidence>
<feature type="domain" description="D-isomer specific 2-hydroxyacid dehydrogenase catalytic" evidence="5">
    <location>
        <begin position="21"/>
        <end position="314"/>
    </location>
</feature>
<dbReference type="GO" id="GO:0004617">
    <property type="term" value="F:phosphoglycerate dehydrogenase activity"/>
    <property type="evidence" value="ECO:0007669"/>
    <property type="project" value="UniProtKB-EC"/>
</dbReference>
<reference evidence="7 8" key="1">
    <citation type="submission" date="2021-01" db="EMBL/GenBank/DDBJ databases">
        <title>Genomic Encyclopedia of Type Strains, Phase IV (KMG-IV): sequencing the most valuable type-strain genomes for metagenomic binning, comparative biology and taxonomic classification.</title>
        <authorList>
            <person name="Goeker M."/>
        </authorList>
    </citation>
    <scope>NUCLEOTIDE SEQUENCE [LARGE SCALE GENOMIC DNA]</scope>
    <source>
        <strain evidence="7 8">DSM 100968</strain>
    </source>
</reference>
<accession>A0ABS2Q8I3</accession>
<keyword evidence="3" id="KW-0520">NAD</keyword>
<evidence type="ECO:0000313" key="8">
    <source>
        <dbReference type="Proteomes" id="UP000823201"/>
    </source>
</evidence>
<evidence type="ECO:0000256" key="4">
    <source>
        <dbReference type="RuleBase" id="RU003719"/>
    </source>
</evidence>
<dbReference type="InterPro" id="IPR006139">
    <property type="entry name" value="D-isomer_2_OHA_DH_cat_dom"/>
</dbReference>
<gene>
    <name evidence="7" type="ORF">JOC27_001552</name>
</gene>
<dbReference type="SUPFAM" id="SSF52283">
    <property type="entry name" value="Formate/glycerate dehydrogenase catalytic domain-like"/>
    <property type="match status" value="1"/>
</dbReference>
<dbReference type="PANTHER" id="PTHR42789">
    <property type="entry name" value="D-ISOMER SPECIFIC 2-HYDROXYACID DEHYDROGENASE FAMILY PROTEIN (AFU_ORTHOLOGUE AFUA_6G10090)"/>
    <property type="match status" value="1"/>
</dbReference>
<evidence type="ECO:0000256" key="2">
    <source>
        <dbReference type="ARBA" id="ARBA00023002"/>
    </source>
</evidence>
<dbReference type="Pfam" id="PF02826">
    <property type="entry name" value="2-Hacid_dh_C"/>
    <property type="match status" value="1"/>
</dbReference>
<dbReference type="Proteomes" id="UP000823201">
    <property type="component" value="Unassembled WGS sequence"/>
</dbReference>
<proteinExistence type="inferred from homology"/>
<comment type="caution">
    <text evidence="7">The sequence shown here is derived from an EMBL/GenBank/DDBJ whole genome shotgun (WGS) entry which is preliminary data.</text>
</comment>
<keyword evidence="8" id="KW-1185">Reference proteome</keyword>
<dbReference type="RefSeq" id="WP_205006620.1">
    <property type="nucleotide sequence ID" value="NZ_CBCRXA010000018.1"/>
</dbReference>
<dbReference type="EMBL" id="JAFBEV010000012">
    <property type="protein sequence ID" value="MBM7658099.1"/>
    <property type="molecule type" value="Genomic_DNA"/>
</dbReference>
<sequence>MHVLFCVGKSYYPVHHLIVEKLEAYGARVDCLMYDQATKKNIIDKIHDAEIYITAVAPADREIIDAASRLKYILKTGTGLDNIDMDYASEKGIYVSNAPGGNAPAVAELAIGLMIAVSRQVPQLDRATKKGIWTHSNGFELRGKTLGIIGFGAIGISIARIASAFSMERIAYGTHRNDQAASELGVQFVTLDQLLQESDYIVICTALKKSNYHLINAEALEKMKPTSFLINVSRGAVVDEKALLQALRSEKIGGAALDVFETEPPEDMLPALDNLVVTPHIGGTTKESVRRVAMVTVDNIRRYIQGEPLNHVANQQALAEGGSN</sequence>
<organism evidence="7 8">
    <name type="scientific">Sporolactobacillus spathodeae</name>
    <dbReference type="NCBI Taxonomy" id="1465502"/>
    <lineage>
        <taxon>Bacteria</taxon>
        <taxon>Bacillati</taxon>
        <taxon>Bacillota</taxon>
        <taxon>Bacilli</taxon>
        <taxon>Bacillales</taxon>
        <taxon>Sporolactobacillaceae</taxon>
        <taxon>Sporolactobacillus</taxon>
    </lineage>
</organism>
<dbReference type="Gene3D" id="3.40.50.720">
    <property type="entry name" value="NAD(P)-binding Rossmann-like Domain"/>
    <property type="match status" value="2"/>
</dbReference>